<evidence type="ECO:0000313" key="4">
    <source>
        <dbReference type="EMBL" id="ALS21466.1"/>
    </source>
</evidence>
<comment type="catalytic activity">
    <reaction evidence="3">
        <text>ATP + (deoxyribonucleotide)n-3'-hydroxyl + 5'-phospho-(deoxyribonucleotide)m = (deoxyribonucleotide)n+m + AMP + diphosphate.</text>
        <dbReference type="EC" id="6.5.1.1"/>
    </reaction>
</comment>
<dbReference type="PANTHER" id="PTHR45674">
    <property type="entry name" value="DNA LIGASE 1/3 FAMILY MEMBER"/>
    <property type="match status" value="1"/>
</dbReference>
<gene>
    <name evidence="4" type="ORF">IJ22_10880</name>
</gene>
<dbReference type="InterPro" id="IPR012340">
    <property type="entry name" value="NA-bd_OB-fold"/>
</dbReference>
<reference evidence="5" key="1">
    <citation type="submission" date="2015-12" db="EMBL/GenBank/DDBJ databases">
        <title>Complete genome sequences of two moderately thermophilic Paenibacillus species.</title>
        <authorList>
            <person name="Butler R.III."/>
            <person name="Wang J."/>
            <person name="Stark B.C."/>
            <person name="Pombert J.-F."/>
        </authorList>
    </citation>
    <scope>NUCLEOTIDE SEQUENCE [LARGE SCALE GENOMIC DNA]</scope>
    <source>
        <strain evidence="5">32O-Y</strain>
    </source>
</reference>
<dbReference type="GO" id="GO:0003910">
    <property type="term" value="F:DNA ligase (ATP) activity"/>
    <property type="evidence" value="ECO:0007669"/>
    <property type="project" value="UniProtKB-EC"/>
</dbReference>
<dbReference type="InterPro" id="IPR050191">
    <property type="entry name" value="ATP-dep_DNA_ligase"/>
</dbReference>
<organism evidence="4 5">
    <name type="scientific">Paenibacillus naphthalenovorans</name>
    <dbReference type="NCBI Taxonomy" id="162209"/>
    <lineage>
        <taxon>Bacteria</taxon>
        <taxon>Bacillati</taxon>
        <taxon>Bacillota</taxon>
        <taxon>Bacilli</taxon>
        <taxon>Bacillales</taxon>
        <taxon>Paenibacillaceae</taxon>
        <taxon>Paenibacillus</taxon>
    </lineage>
</organism>
<dbReference type="Pfam" id="PF01068">
    <property type="entry name" value="DNA_ligase_A_M"/>
    <property type="match status" value="1"/>
</dbReference>
<proteinExistence type="inferred from homology"/>
<evidence type="ECO:0000313" key="5">
    <source>
        <dbReference type="Proteomes" id="UP000061660"/>
    </source>
</evidence>
<protein>
    <submittedName>
        <fullName evidence="4">ATP-dependent DNA ligase</fullName>
    </submittedName>
</protein>
<dbReference type="Proteomes" id="UP000061660">
    <property type="component" value="Chromosome"/>
</dbReference>
<comment type="similarity">
    <text evidence="1">Belongs to the ATP-dependent DNA ligase family.</text>
</comment>
<dbReference type="EMBL" id="CP013652">
    <property type="protein sequence ID" value="ALS21466.1"/>
    <property type="molecule type" value="Genomic_DNA"/>
</dbReference>
<dbReference type="CDD" id="cd07906">
    <property type="entry name" value="Adenylation_DNA_ligase_LigD_LigC"/>
    <property type="match status" value="1"/>
</dbReference>
<dbReference type="STRING" id="162209.IJ22_10880"/>
<accession>A0A0U2W7V3</accession>
<evidence type="ECO:0000256" key="1">
    <source>
        <dbReference type="ARBA" id="ARBA00007572"/>
    </source>
</evidence>
<evidence type="ECO:0000256" key="3">
    <source>
        <dbReference type="ARBA" id="ARBA00034003"/>
    </source>
</evidence>
<dbReference type="SUPFAM" id="SSF56091">
    <property type="entry name" value="DNA ligase/mRNA capping enzyme, catalytic domain"/>
    <property type="match status" value="1"/>
</dbReference>
<dbReference type="Gene3D" id="3.30.1490.70">
    <property type="match status" value="1"/>
</dbReference>
<dbReference type="SUPFAM" id="SSF50249">
    <property type="entry name" value="Nucleic acid-binding proteins"/>
    <property type="match status" value="1"/>
</dbReference>
<dbReference type="InterPro" id="IPR012310">
    <property type="entry name" value="DNA_ligase_ATP-dep_cent"/>
</dbReference>
<keyword evidence="5" id="KW-1185">Reference proteome</keyword>
<dbReference type="PATRIC" id="fig|162209.4.peg.1157"/>
<keyword evidence="2 4" id="KW-0436">Ligase</keyword>
<dbReference type="KEGG" id="pnp:IJ22_10880"/>
<name>A0A0U2W7V3_9BACL</name>
<dbReference type="Gene3D" id="3.30.470.30">
    <property type="entry name" value="DNA ligase/mRNA capping enzyme"/>
    <property type="match status" value="1"/>
</dbReference>
<dbReference type="GO" id="GO:0006310">
    <property type="term" value="P:DNA recombination"/>
    <property type="evidence" value="ECO:0007669"/>
    <property type="project" value="InterPro"/>
</dbReference>
<dbReference type="GO" id="GO:0005524">
    <property type="term" value="F:ATP binding"/>
    <property type="evidence" value="ECO:0007669"/>
    <property type="project" value="InterPro"/>
</dbReference>
<dbReference type="GO" id="GO:0006281">
    <property type="term" value="P:DNA repair"/>
    <property type="evidence" value="ECO:0007669"/>
    <property type="project" value="InterPro"/>
</dbReference>
<evidence type="ECO:0000256" key="2">
    <source>
        <dbReference type="ARBA" id="ARBA00022598"/>
    </source>
</evidence>
<sequence>MHMLISPMLLESQDNPFSDPAFIFEPKMDGHRLILIKKGDETRLFTREQTECTRQYPELHDVPVEGDVILDGEVCCIDPDTGASDFELVMERLQLTKREKIHFFAKQRPVHYVVWDILQHKGRDLRNLSLMKRRSILESVMVTNERFHIILQVNERGEELYNLLVEQSMQGMVAKKKDSPYVSRRSHDWLKIMNYKYEDVWITGYRKEGIGWLAEVEDHGRKRPVGMIESDISPLQKKEFYDVTQQLITGEDNQFVYIQPLIKAKVKFYHWTRHGFLRKPSLVELKF</sequence>
<dbReference type="AlphaFoldDB" id="A0A0U2W7V3"/>
<dbReference type="PANTHER" id="PTHR45674:SF4">
    <property type="entry name" value="DNA LIGASE 1"/>
    <property type="match status" value="1"/>
</dbReference>
<reference evidence="4 5" key="2">
    <citation type="journal article" date="2016" name="Genome Announc.">
        <title>Complete Genome Sequences of Two Interactive Moderate Thermophiles, Paenibacillus napthalenovorans 32O-Y and Paenibacillus sp. 32O-W.</title>
        <authorList>
            <person name="Butler R.R.III."/>
            <person name="Wang J."/>
            <person name="Stark B.C."/>
            <person name="Pombert J.F."/>
        </authorList>
    </citation>
    <scope>NUCLEOTIDE SEQUENCE [LARGE SCALE GENOMIC DNA]</scope>
    <source>
        <strain evidence="4 5">32O-Y</strain>
    </source>
</reference>